<dbReference type="EMBL" id="CAADIH010000027">
    <property type="protein sequence ID" value="VFR48128.1"/>
    <property type="molecule type" value="Genomic_DNA"/>
</dbReference>
<evidence type="ECO:0000313" key="2">
    <source>
        <dbReference type="EMBL" id="VFR48128.1"/>
    </source>
</evidence>
<sequence length="139" mass="14926">MERDGGYPSLAQIGGHALSSIFLDSLTVDIERMERINRTLALMSDAQRAAATLVPVQALVIAPSERIDEIAARHQNSLPRPVRALLRGAGASGASGDVQGAAFASYLLFESAFTRELIALGERDALARGEVIRTFFGWT</sequence>
<gene>
    <name evidence="1" type="ORF">BER1_4343</name>
    <name evidence="2" type="ORF">BER2_4317</name>
</gene>
<proteinExistence type="predicted"/>
<evidence type="ECO:0000313" key="1">
    <source>
        <dbReference type="EMBL" id="VFR45297.1"/>
    </source>
</evidence>
<dbReference type="EMBL" id="CAADIE010000026">
    <property type="protein sequence ID" value="VFR45297.1"/>
    <property type="molecule type" value="Genomic_DNA"/>
</dbReference>
<accession>A0A484RCI4</accession>
<protein>
    <submittedName>
        <fullName evidence="2">Patatin</fullName>
    </submittedName>
</protein>
<name>A0A484RCI4_9ZZZZ</name>
<organism evidence="2">
    <name type="scientific">plant metagenome</name>
    <dbReference type="NCBI Taxonomy" id="1297885"/>
    <lineage>
        <taxon>unclassified sequences</taxon>
        <taxon>metagenomes</taxon>
        <taxon>organismal metagenomes</taxon>
    </lineage>
</organism>
<reference evidence="2" key="1">
    <citation type="submission" date="2019-03" db="EMBL/GenBank/DDBJ databases">
        <authorList>
            <person name="Danneels B."/>
        </authorList>
    </citation>
    <scope>NUCLEOTIDE SEQUENCE</scope>
</reference>
<dbReference type="AlphaFoldDB" id="A0A484RCI4"/>